<organism evidence="1 2">
    <name type="scientific">Lacticaseibacillus baoqingensis</name>
    <dbReference type="NCBI Taxonomy" id="2486013"/>
    <lineage>
        <taxon>Bacteria</taxon>
        <taxon>Bacillati</taxon>
        <taxon>Bacillota</taxon>
        <taxon>Bacilli</taxon>
        <taxon>Lactobacillales</taxon>
        <taxon>Lactobacillaceae</taxon>
        <taxon>Lacticaseibacillus</taxon>
    </lineage>
</organism>
<name>A0ABW4E8J3_9LACO</name>
<proteinExistence type="predicted"/>
<dbReference type="RefSeq" id="WP_125753624.1">
    <property type="nucleotide sequence ID" value="NZ_JBHTON010000015.1"/>
</dbReference>
<dbReference type="Gene3D" id="3.20.20.150">
    <property type="entry name" value="Divalent-metal-dependent TIM barrel enzymes"/>
    <property type="match status" value="1"/>
</dbReference>
<accession>A0ABW4E8J3</accession>
<comment type="caution">
    <text evidence="1">The sequence shown here is derived from an EMBL/GenBank/DDBJ whole genome shotgun (WGS) entry which is preliminary data.</text>
</comment>
<dbReference type="InterPro" id="IPR036237">
    <property type="entry name" value="Xyl_isomerase-like_sf"/>
</dbReference>
<keyword evidence="2" id="KW-1185">Reference proteome</keyword>
<evidence type="ECO:0000313" key="2">
    <source>
        <dbReference type="Proteomes" id="UP001597252"/>
    </source>
</evidence>
<keyword evidence="1" id="KW-0413">Isomerase</keyword>
<dbReference type="SUPFAM" id="SSF51658">
    <property type="entry name" value="Xylose isomerase-like"/>
    <property type="match status" value="1"/>
</dbReference>
<reference evidence="2" key="1">
    <citation type="journal article" date="2019" name="Int. J. Syst. Evol. Microbiol.">
        <title>The Global Catalogue of Microorganisms (GCM) 10K type strain sequencing project: providing services to taxonomists for standard genome sequencing and annotation.</title>
        <authorList>
            <consortium name="The Broad Institute Genomics Platform"/>
            <consortium name="The Broad Institute Genome Sequencing Center for Infectious Disease"/>
            <person name="Wu L."/>
            <person name="Ma J."/>
        </authorList>
    </citation>
    <scope>NUCLEOTIDE SEQUENCE [LARGE SCALE GENOMIC DNA]</scope>
    <source>
        <strain evidence="2">CCM 8903</strain>
    </source>
</reference>
<protein>
    <submittedName>
        <fullName evidence="1">Sugar phosphate isomerase/epimerase</fullName>
    </submittedName>
</protein>
<dbReference type="EMBL" id="JBHTON010000015">
    <property type="protein sequence ID" value="MFD1484761.1"/>
    <property type="molecule type" value="Genomic_DNA"/>
</dbReference>
<gene>
    <name evidence="1" type="ORF">ACFQ5J_05910</name>
</gene>
<dbReference type="GO" id="GO:0016853">
    <property type="term" value="F:isomerase activity"/>
    <property type="evidence" value="ECO:0007669"/>
    <property type="project" value="UniProtKB-KW"/>
</dbReference>
<dbReference type="Proteomes" id="UP001597252">
    <property type="component" value="Unassembled WGS sequence"/>
</dbReference>
<evidence type="ECO:0000313" key="1">
    <source>
        <dbReference type="EMBL" id="MFD1484761.1"/>
    </source>
</evidence>
<sequence>MQLGLKASTDERQIDNRLMHHPDVFEFHLTDDDFTPAGWAHFQQMVAKVQAVVPKVVFHHPMKWHGIRCELCVNKLAFPQLYDFVMASSSQLIAYAQQVHAVALIHGGYALHPGEHDFASDWPDLATAQKVVLGRMVDFAAMAPDNVVFENSLLPIFAYGDPAFEERLLQLQLPLAYDVSHAFIYVHGDNNKLIASMRHLRPFVRHYHLVDSLGQHHDSLVLGQGAINWKRVLHAMNSNASLIYEINLADQLDCSEMLASHWYLEGLAQAEKSN</sequence>